<feature type="domain" description="GH3 C-terminal" evidence="2">
    <location>
        <begin position="474"/>
        <end position="586"/>
    </location>
</feature>
<evidence type="ECO:0000313" key="3">
    <source>
        <dbReference type="EMBL" id="KAG1779295.1"/>
    </source>
</evidence>
<proteinExistence type="predicted"/>
<sequence length="601" mass="67656">MSRPETNLLESLTAELSQQLKGYEDQALLEIIRQNRVSQFAQDASELAKFREAIAQGDAKDDLEFLRHFREFVPTTNYEVYRPFIAKFFATPCKEADVKNMFAPGLPYFFAMSSMTSGKSVKTFPKYRPPPHLLHHPLYLALPPSEGITLSPASLRYSQILQIDCEDGQSKQVTVCSLSIGFLRMAMNWDTEYDNERLDLWLPGLTDPYAISLVKSYRAFFVLNALFALADRRVTIIRFFFANVFVIFLQYVEDEWSLLVDCIEKGIIPDVENLGHLRAPLEQHLNPNPLRAAELREIGPPGIQGWAVRVWPELTKFVGITGGPAATSVPKACQAQKVYYRTNSNRHQITHTLGPSVLTQSPGYGSTEGGVAITYHKGDPKTDLKVVFVDAVTEFLDVGSNEPSERVLSIWELVAGGHYEPVLTTRNGLWRYRLGDVITVKGFAPDDGLPVINYLHRREGGLVMAFGTTCTESQLTNVIVSAAKRWIGQIIDFTIVGDNRDTPITYGYLVEIGGEVGKQARMATQQTFEDLMAANDEFRTAFWQGRARKPTIRLLEKGTFAEYRQQKCNRTNVSISQVKVPVVLSDPTSREWLLQQVVIEL</sequence>
<evidence type="ECO:0000259" key="2">
    <source>
        <dbReference type="Pfam" id="PF23572"/>
    </source>
</evidence>
<dbReference type="GO" id="GO:0005737">
    <property type="term" value="C:cytoplasm"/>
    <property type="evidence" value="ECO:0007669"/>
    <property type="project" value="TreeGrafter"/>
</dbReference>
<dbReference type="Pfam" id="PF03321">
    <property type="entry name" value="GH3"/>
    <property type="match status" value="1"/>
</dbReference>
<evidence type="ECO:0000259" key="1">
    <source>
        <dbReference type="Pfam" id="PF23571"/>
    </source>
</evidence>
<reference evidence="3" key="1">
    <citation type="journal article" date="2020" name="New Phytol.">
        <title>Comparative genomics reveals dynamic genome evolution in host specialist ectomycorrhizal fungi.</title>
        <authorList>
            <person name="Lofgren L.A."/>
            <person name="Nguyen N.H."/>
            <person name="Vilgalys R."/>
            <person name="Ruytinx J."/>
            <person name="Liao H.L."/>
            <person name="Branco S."/>
            <person name="Kuo A."/>
            <person name="LaButti K."/>
            <person name="Lipzen A."/>
            <person name="Andreopoulos W."/>
            <person name="Pangilinan J."/>
            <person name="Riley R."/>
            <person name="Hundley H."/>
            <person name="Na H."/>
            <person name="Barry K."/>
            <person name="Grigoriev I.V."/>
            <person name="Stajich J.E."/>
            <person name="Kennedy P.G."/>
        </authorList>
    </citation>
    <scope>NUCLEOTIDE SEQUENCE</scope>
    <source>
        <strain evidence="3">DOB743</strain>
    </source>
</reference>
<protein>
    <submittedName>
        <fullName evidence="3">GH3 auxin-responsive promoter</fullName>
    </submittedName>
</protein>
<feature type="domain" description="GH3 middle" evidence="1">
    <location>
        <begin position="393"/>
        <end position="445"/>
    </location>
</feature>
<evidence type="ECO:0000313" key="4">
    <source>
        <dbReference type="Proteomes" id="UP000714275"/>
    </source>
</evidence>
<dbReference type="Pfam" id="PF23572">
    <property type="entry name" value="GH3_C"/>
    <property type="match status" value="1"/>
</dbReference>
<dbReference type="GO" id="GO:0016881">
    <property type="term" value="F:acid-amino acid ligase activity"/>
    <property type="evidence" value="ECO:0007669"/>
    <property type="project" value="TreeGrafter"/>
</dbReference>
<dbReference type="PANTHER" id="PTHR31901">
    <property type="entry name" value="GH3 DOMAIN-CONTAINING PROTEIN"/>
    <property type="match status" value="1"/>
</dbReference>
<keyword evidence="4" id="KW-1185">Reference proteome</keyword>
<dbReference type="InterPro" id="IPR004993">
    <property type="entry name" value="GH3"/>
</dbReference>
<dbReference type="Pfam" id="PF23571">
    <property type="entry name" value="GH3_M"/>
    <property type="match status" value="1"/>
</dbReference>
<name>A0A9P7D3X3_9AGAM</name>
<dbReference type="Proteomes" id="UP000714275">
    <property type="component" value="Unassembled WGS sequence"/>
</dbReference>
<gene>
    <name evidence="3" type="ORF">EV702DRAFT_966323</name>
</gene>
<dbReference type="EMBL" id="JABBWD010000012">
    <property type="protein sequence ID" value="KAG1779295.1"/>
    <property type="molecule type" value="Genomic_DNA"/>
</dbReference>
<comment type="caution">
    <text evidence="3">The sequence shown here is derived from an EMBL/GenBank/DDBJ whole genome shotgun (WGS) entry which is preliminary data.</text>
</comment>
<accession>A0A9P7D3X3</accession>
<dbReference type="InterPro" id="IPR055378">
    <property type="entry name" value="GH3_C"/>
</dbReference>
<dbReference type="PANTHER" id="PTHR31901:SF9">
    <property type="entry name" value="GH3 DOMAIN-CONTAINING PROTEIN"/>
    <property type="match status" value="1"/>
</dbReference>
<dbReference type="AlphaFoldDB" id="A0A9P7D3X3"/>
<organism evidence="3 4">
    <name type="scientific">Suillus placidus</name>
    <dbReference type="NCBI Taxonomy" id="48579"/>
    <lineage>
        <taxon>Eukaryota</taxon>
        <taxon>Fungi</taxon>
        <taxon>Dikarya</taxon>
        <taxon>Basidiomycota</taxon>
        <taxon>Agaricomycotina</taxon>
        <taxon>Agaricomycetes</taxon>
        <taxon>Agaricomycetidae</taxon>
        <taxon>Boletales</taxon>
        <taxon>Suillineae</taxon>
        <taxon>Suillaceae</taxon>
        <taxon>Suillus</taxon>
    </lineage>
</organism>
<dbReference type="OrthoDB" id="10004661at2759"/>
<dbReference type="InterPro" id="IPR055377">
    <property type="entry name" value="GH3_M"/>
</dbReference>